<protein>
    <submittedName>
        <fullName evidence="1">Uncharacterized protein</fullName>
    </submittedName>
</protein>
<dbReference type="Proteomes" id="UP000001514">
    <property type="component" value="Unassembled WGS sequence"/>
</dbReference>
<organism evidence="2">
    <name type="scientific">Selaginella moellendorffii</name>
    <name type="common">Spikemoss</name>
    <dbReference type="NCBI Taxonomy" id="88036"/>
    <lineage>
        <taxon>Eukaryota</taxon>
        <taxon>Viridiplantae</taxon>
        <taxon>Streptophyta</taxon>
        <taxon>Embryophyta</taxon>
        <taxon>Tracheophyta</taxon>
        <taxon>Lycopodiopsida</taxon>
        <taxon>Selaginellales</taxon>
        <taxon>Selaginellaceae</taxon>
        <taxon>Selaginella</taxon>
    </lineage>
</organism>
<gene>
    <name evidence="1" type="ORF">SELMODRAFT_418356</name>
</gene>
<accession>D8S5G3</accession>
<name>D8S5G3_SELML</name>
<dbReference type="HOGENOM" id="CLU_2175414_0_0_1"/>
<dbReference type="Gramene" id="EFJ20448">
    <property type="protein sequence ID" value="EFJ20448"/>
    <property type="gene ID" value="SELMODRAFT_418356"/>
</dbReference>
<dbReference type="InParanoid" id="D8S5G3"/>
<evidence type="ECO:0000313" key="1">
    <source>
        <dbReference type="EMBL" id="EFJ20448.1"/>
    </source>
</evidence>
<evidence type="ECO:0000313" key="2">
    <source>
        <dbReference type="Proteomes" id="UP000001514"/>
    </source>
</evidence>
<dbReference type="KEGG" id="smo:SELMODRAFT_418356"/>
<reference evidence="1 2" key="1">
    <citation type="journal article" date="2011" name="Science">
        <title>The Selaginella genome identifies genetic changes associated with the evolution of vascular plants.</title>
        <authorList>
            <person name="Banks J.A."/>
            <person name="Nishiyama T."/>
            <person name="Hasebe M."/>
            <person name="Bowman J.L."/>
            <person name="Gribskov M."/>
            <person name="dePamphilis C."/>
            <person name="Albert V.A."/>
            <person name="Aono N."/>
            <person name="Aoyama T."/>
            <person name="Ambrose B.A."/>
            <person name="Ashton N.W."/>
            <person name="Axtell M.J."/>
            <person name="Barker E."/>
            <person name="Barker M.S."/>
            <person name="Bennetzen J.L."/>
            <person name="Bonawitz N.D."/>
            <person name="Chapple C."/>
            <person name="Cheng C."/>
            <person name="Correa L.G."/>
            <person name="Dacre M."/>
            <person name="DeBarry J."/>
            <person name="Dreyer I."/>
            <person name="Elias M."/>
            <person name="Engstrom E.M."/>
            <person name="Estelle M."/>
            <person name="Feng L."/>
            <person name="Finet C."/>
            <person name="Floyd S.K."/>
            <person name="Frommer W.B."/>
            <person name="Fujita T."/>
            <person name="Gramzow L."/>
            <person name="Gutensohn M."/>
            <person name="Harholt J."/>
            <person name="Hattori M."/>
            <person name="Heyl A."/>
            <person name="Hirai T."/>
            <person name="Hiwatashi Y."/>
            <person name="Ishikawa M."/>
            <person name="Iwata M."/>
            <person name="Karol K.G."/>
            <person name="Koehler B."/>
            <person name="Kolukisaoglu U."/>
            <person name="Kubo M."/>
            <person name="Kurata T."/>
            <person name="Lalonde S."/>
            <person name="Li K."/>
            <person name="Li Y."/>
            <person name="Litt A."/>
            <person name="Lyons E."/>
            <person name="Manning G."/>
            <person name="Maruyama T."/>
            <person name="Michael T.P."/>
            <person name="Mikami K."/>
            <person name="Miyazaki S."/>
            <person name="Morinaga S."/>
            <person name="Murata T."/>
            <person name="Mueller-Roeber B."/>
            <person name="Nelson D.R."/>
            <person name="Obara M."/>
            <person name="Oguri Y."/>
            <person name="Olmstead R.G."/>
            <person name="Onodera N."/>
            <person name="Petersen B.L."/>
            <person name="Pils B."/>
            <person name="Prigge M."/>
            <person name="Rensing S.A."/>
            <person name="Riano-Pachon D.M."/>
            <person name="Roberts A.W."/>
            <person name="Sato Y."/>
            <person name="Scheller H.V."/>
            <person name="Schulz B."/>
            <person name="Schulz C."/>
            <person name="Shakirov E.V."/>
            <person name="Shibagaki N."/>
            <person name="Shinohara N."/>
            <person name="Shippen D.E."/>
            <person name="Soerensen I."/>
            <person name="Sotooka R."/>
            <person name="Sugimoto N."/>
            <person name="Sugita M."/>
            <person name="Sumikawa N."/>
            <person name="Tanurdzic M."/>
            <person name="Theissen G."/>
            <person name="Ulvskov P."/>
            <person name="Wakazuki S."/>
            <person name="Weng J.K."/>
            <person name="Willats W.W."/>
            <person name="Wipf D."/>
            <person name="Wolf P.G."/>
            <person name="Yang L."/>
            <person name="Zimmer A.D."/>
            <person name="Zhu Q."/>
            <person name="Mitros T."/>
            <person name="Hellsten U."/>
            <person name="Loque D."/>
            <person name="Otillar R."/>
            <person name="Salamov A."/>
            <person name="Schmutz J."/>
            <person name="Shapiro H."/>
            <person name="Lindquist E."/>
            <person name="Lucas S."/>
            <person name="Rokhsar D."/>
            <person name="Grigoriev I.V."/>
        </authorList>
    </citation>
    <scope>NUCLEOTIDE SEQUENCE [LARGE SCALE GENOMIC DNA]</scope>
</reference>
<proteinExistence type="predicted"/>
<dbReference type="AlphaFoldDB" id="D8S5G3"/>
<sequence length="110" mass="12235">MSALTRQIVVCGPSLVASSSVHSATRLNVSRKNIGAKLVARNNPRAFCTRAQAKANDRDDEKTREVKMSFMKMRLVWLLLQHVNISAVKHVLVQQIKVSAAEIALILTKR</sequence>
<keyword evidence="2" id="KW-1185">Reference proteome</keyword>
<dbReference type="EMBL" id="GL377602">
    <property type="protein sequence ID" value="EFJ20448.1"/>
    <property type="molecule type" value="Genomic_DNA"/>
</dbReference>